<sequence>MALADIHQPSDLRGLSTDEVTALASEIREFIVQSVSETGGHLGSNLGAVELTLALHRVFDSPRDALLWDTGHQAYVHKLVTGRAPDFARLRQEGGLSGYPNREESEHDFIENSHASTVLSYAYGMAASRDLAELAGETPEHRHIVSVIGDGSMTGGMAYEALNNLGHSGRKVIIVLNDNGRSYAPTISALSIGEENITAADKVSGLMSNTLTKIRLNPTYVRRQRRFERFMRRLPAVGKQAERSVEAVKAAVREFLQPPGFFEALGIRYIGPIDGHDIEALEKALRSAEQRVDEGPILLHVITQKGRGYSPAEDDDEKHLHDAPVFDPQNGPPKSVPTGYTQAFAETLVKEASLDNRIVAITAAMPGPTGLIAFQQQFPDRFFDVGIAEQHAVTAATGMALSGLRPVVALYSTFLSRAWDQVVYDVALHKAPVIFCLDRAGITGDDGPSHHGVYDMALLAKVPGMRVLAPSSAQDLQQMLHDAFTLVNDGPVVIRYPKGIVRNVAATDIGSGLLARELRASPDKKVCILAIGKMVGNALQATELLHNDGIETSVWDVRSCKPLDPAMIREAAQYELVLTFEDGIRDGGIGSSIVDAINSECAVDSHSPRVHTFGIPTEFIAQAKPDAILKQLHLDAAGMANSVKKLVTNCAKQ</sequence>
<comment type="pathway">
    <text evidence="3">Metabolic intermediate biosynthesis; 1-deoxy-D-xylulose 5-phosphate biosynthesis; 1-deoxy-D-xylulose 5-phosphate from D-glyceraldehyde 3-phosphate and pyruvate: step 1/1.</text>
</comment>
<dbReference type="PROSITE" id="PS00802">
    <property type="entry name" value="TRANSKETOLASE_2"/>
    <property type="match status" value="1"/>
</dbReference>
<accession>A0A6J7QPZ0</accession>
<feature type="domain" description="Transketolase-like pyrimidine-binding" evidence="13">
    <location>
        <begin position="338"/>
        <end position="503"/>
    </location>
</feature>
<dbReference type="InterPro" id="IPR033248">
    <property type="entry name" value="Transketolase_C"/>
</dbReference>
<dbReference type="GO" id="GO:0005829">
    <property type="term" value="C:cytosol"/>
    <property type="evidence" value="ECO:0007669"/>
    <property type="project" value="TreeGrafter"/>
</dbReference>
<evidence type="ECO:0000256" key="6">
    <source>
        <dbReference type="ARBA" id="ARBA00013150"/>
    </source>
</evidence>
<dbReference type="GO" id="GO:0019288">
    <property type="term" value="P:isopentenyl diphosphate biosynthetic process, methylerythritol 4-phosphate pathway"/>
    <property type="evidence" value="ECO:0007669"/>
    <property type="project" value="TreeGrafter"/>
</dbReference>
<dbReference type="InterPro" id="IPR005475">
    <property type="entry name" value="Transketolase-like_Pyr-bd"/>
</dbReference>
<dbReference type="AlphaFoldDB" id="A0A6J7QPZ0"/>
<dbReference type="UniPathway" id="UPA00064">
    <property type="reaction ID" value="UER00091"/>
</dbReference>
<comment type="subunit">
    <text evidence="5">Homodimer.</text>
</comment>
<dbReference type="CDD" id="cd07033">
    <property type="entry name" value="TPP_PYR_DXS_TK_like"/>
    <property type="match status" value="1"/>
</dbReference>
<evidence type="ECO:0000256" key="4">
    <source>
        <dbReference type="ARBA" id="ARBA00011081"/>
    </source>
</evidence>
<evidence type="ECO:0000256" key="3">
    <source>
        <dbReference type="ARBA" id="ARBA00004980"/>
    </source>
</evidence>
<evidence type="ECO:0000256" key="7">
    <source>
        <dbReference type="ARBA" id="ARBA00022679"/>
    </source>
</evidence>
<dbReference type="InterPro" id="IPR020826">
    <property type="entry name" value="Transketolase_BS"/>
</dbReference>
<dbReference type="CDD" id="cd02007">
    <property type="entry name" value="TPP_DXS"/>
    <property type="match status" value="1"/>
</dbReference>
<dbReference type="SUPFAM" id="SSF52922">
    <property type="entry name" value="TK C-terminal domain-like"/>
    <property type="match status" value="1"/>
</dbReference>
<dbReference type="InterPro" id="IPR029061">
    <property type="entry name" value="THDP-binding"/>
</dbReference>
<evidence type="ECO:0000256" key="10">
    <source>
        <dbReference type="ARBA" id="ARBA00022977"/>
    </source>
</evidence>
<dbReference type="InterPro" id="IPR049557">
    <property type="entry name" value="Transketolase_CS"/>
</dbReference>
<dbReference type="PANTHER" id="PTHR43322:SF5">
    <property type="entry name" value="1-DEOXY-D-XYLULOSE-5-PHOSPHATE SYNTHASE, CHLOROPLASTIC"/>
    <property type="match status" value="1"/>
</dbReference>
<comment type="similarity">
    <text evidence="4">Belongs to the transketolase family. DXPS subfamily.</text>
</comment>
<reference evidence="14" key="1">
    <citation type="submission" date="2020-05" db="EMBL/GenBank/DDBJ databases">
        <authorList>
            <person name="Chiriac C."/>
            <person name="Salcher M."/>
            <person name="Ghai R."/>
            <person name="Kavagutti S V."/>
        </authorList>
    </citation>
    <scope>NUCLEOTIDE SEQUENCE</scope>
</reference>
<evidence type="ECO:0000256" key="5">
    <source>
        <dbReference type="ARBA" id="ARBA00011738"/>
    </source>
</evidence>
<evidence type="ECO:0000256" key="11">
    <source>
        <dbReference type="ARBA" id="ARBA00023052"/>
    </source>
</evidence>
<gene>
    <name evidence="14" type="ORF">UFOPK4098_00589</name>
</gene>
<evidence type="ECO:0000256" key="8">
    <source>
        <dbReference type="ARBA" id="ARBA00022723"/>
    </source>
</evidence>
<evidence type="ECO:0000313" key="14">
    <source>
        <dbReference type="EMBL" id="CAB5016164.1"/>
    </source>
</evidence>
<dbReference type="PROSITE" id="PS00801">
    <property type="entry name" value="TRANSKETOLASE_1"/>
    <property type="match status" value="1"/>
</dbReference>
<evidence type="ECO:0000256" key="1">
    <source>
        <dbReference type="ARBA" id="ARBA00001946"/>
    </source>
</evidence>
<dbReference type="SMART" id="SM00861">
    <property type="entry name" value="Transket_pyr"/>
    <property type="match status" value="1"/>
</dbReference>
<dbReference type="GO" id="GO:0016114">
    <property type="term" value="P:terpenoid biosynthetic process"/>
    <property type="evidence" value="ECO:0007669"/>
    <property type="project" value="InterPro"/>
</dbReference>
<dbReference type="GO" id="GO:0046872">
    <property type="term" value="F:metal ion binding"/>
    <property type="evidence" value="ECO:0007669"/>
    <property type="project" value="UniProtKB-KW"/>
</dbReference>
<keyword evidence="9" id="KW-0460">Magnesium</keyword>
<dbReference type="InterPro" id="IPR009014">
    <property type="entry name" value="Transketo_C/PFOR_II"/>
</dbReference>
<keyword evidence="10" id="KW-0784">Thiamine biosynthesis</keyword>
<dbReference type="GO" id="GO:0008661">
    <property type="term" value="F:1-deoxy-D-xylulose-5-phosphate synthase activity"/>
    <property type="evidence" value="ECO:0007669"/>
    <property type="project" value="UniProtKB-EC"/>
</dbReference>
<dbReference type="InterPro" id="IPR005477">
    <property type="entry name" value="Dxylulose-5-P_synthase"/>
</dbReference>
<dbReference type="EC" id="2.2.1.7" evidence="6"/>
<dbReference type="Gene3D" id="3.40.50.920">
    <property type="match status" value="1"/>
</dbReference>
<evidence type="ECO:0000256" key="2">
    <source>
        <dbReference type="ARBA" id="ARBA00001964"/>
    </source>
</evidence>
<evidence type="ECO:0000256" key="9">
    <source>
        <dbReference type="ARBA" id="ARBA00022842"/>
    </source>
</evidence>
<dbReference type="NCBIfam" id="NF003933">
    <property type="entry name" value="PRK05444.2-2"/>
    <property type="match status" value="1"/>
</dbReference>
<evidence type="ECO:0000259" key="13">
    <source>
        <dbReference type="SMART" id="SM00861"/>
    </source>
</evidence>
<dbReference type="Pfam" id="PF02780">
    <property type="entry name" value="Transketolase_C"/>
    <property type="match status" value="1"/>
</dbReference>
<dbReference type="FunFam" id="3.40.50.970:FF:000005">
    <property type="entry name" value="1-deoxy-D-xylulose-5-phosphate synthase"/>
    <property type="match status" value="1"/>
</dbReference>
<dbReference type="Pfam" id="PF02779">
    <property type="entry name" value="Transket_pyr"/>
    <property type="match status" value="1"/>
</dbReference>
<organism evidence="14">
    <name type="scientific">freshwater metagenome</name>
    <dbReference type="NCBI Taxonomy" id="449393"/>
    <lineage>
        <taxon>unclassified sequences</taxon>
        <taxon>metagenomes</taxon>
        <taxon>ecological metagenomes</taxon>
    </lineage>
</organism>
<dbReference type="Gene3D" id="3.40.50.970">
    <property type="match status" value="2"/>
</dbReference>
<dbReference type="Pfam" id="PF13292">
    <property type="entry name" value="DXP_synthase_N"/>
    <property type="match status" value="1"/>
</dbReference>
<keyword evidence="7" id="KW-0808">Transferase</keyword>
<dbReference type="EMBL" id="CAFBPN010000021">
    <property type="protein sequence ID" value="CAB5016164.1"/>
    <property type="molecule type" value="Genomic_DNA"/>
</dbReference>
<dbReference type="SUPFAM" id="SSF52518">
    <property type="entry name" value="Thiamin diphosphate-binding fold (THDP-binding)"/>
    <property type="match status" value="2"/>
</dbReference>
<name>A0A6J7QPZ0_9ZZZZ</name>
<protein>
    <recommendedName>
        <fullName evidence="6">1-deoxy-D-xylulose-5-phosphate synthase</fullName>
        <ecNumber evidence="6">2.2.1.7</ecNumber>
    </recommendedName>
</protein>
<keyword evidence="12" id="KW-0414">Isoprene biosynthesis</keyword>
<dbReference type="HAMAP" id="MF_00315">
    <property type="entry name" value="DXP_synth"/>
    <property type="match status" value="1"/>
</dbReference>
<dbReference type="GO" id="GO:0009228">
    <property type="term" value="P:thiamine biosynthetic process"/>
    <property type="evidence" value="ECO:0007669"/>
    <property type="project" value="UniProtKB-KW"/>
</dbReference>
<comment type="cofactor">
    <cofactor evidence="2">
        <name>thiamine diphosphate</name>
        <dbReference type="ChEBI" id="CHEBI:58937"/>
    </cofactor>
</comment>
<keyword evidence="11" id="KW-0786">Thiamine pyrophosphate</keyword>
<proteinExistence type="inferred from homology"/>
<keyword evidence="8" id="KW-0479">Metal-binding</keyword>
<evidence type="ECO:0000256" key="12">
    <source>
        <dbReference type="ARBA" id="ARBA00023229"/>
    </source>
</evidence>
<dbReference type="NCBIfam" id="TIGR00204">
    <property type="entry name" value="dxs"/>
    <property type="match status" value="1"/>
</dbReference>
<comment type="cofactor">
    <cofactor evidence="1">
        <name>Mg(2+)</name>
        <dbReference type="ChEBI" id="CHEBI:18420"/>
    </cofactor>
</comment>
<dbReference type="PANTHER" id="PTHR43322">
    <property type="entry name" value="1-D-DEOXYXYLULOSE 5-PHOSPHATE SYNTHASE-RELATED"/>
    <property type="match status" value="1"/>
</dbReference>